<dbReference type="Proteomes" id="UP000243887">
    <property type="component" value="Unassembled WGS sequence"/>
</dbReference>
<dbReference type="InterPro" id="IPR007197">
    <property type="entry name" value="rSAM"/>
</dbReference>
<evidence type="ECO:0000256" key="3">
    <source>
        <dbReference type="ARBA" id="ARBA00022723"/>
    </source>
</evidence>
<dbReference type="InterPro" id="IPR006638">
    <property type="entry name" value="Elp3/MiaA/NifB-like_rSAM"/>
</dbReference>
<dbReference type="GO" id="GO:0031419">
    <property type="term" value="F:cobalamin binding"/>
    <property type="evidence" value="ECO:0007669"/>
    <property type="project" value="InterPro"/>
</dbReference>
<dbReference type="PROSITE" id="PS51918">
    <property type="entry name" value="RADICAL_SAM"/>
    <property type="match status" value="1"/>
</dbReference>
<dbReference type="PROSITE" id="PS51332">
    <property type="entry name" value="B12_BINDING"/>
    <property type="match status" value="1"/>
</dbReference>
<dbReference type="InterPro" id="IPR036724">
    <property type="entry name" value="Cobalamin-bd_sf"/>
</dbReference>
<evidence type="ECO:0000313" key="8">
    <source>
        <dbReference type="EMBL" id="SFJ10151.1"/>
    </source>
</evidence>
<dbReference type="OrthoDB" id="9801424at2"/>
<name>A0A1I3NLN1_9FLAO</name>
<dbReference type="CDD" id="cd02068">
    <property type="entry name" value="radical_SAM_B12_BD"/>
    <property type="match status" value="1"/>
</dbReference>
<dbReference type="EMBL" id="FORU01000003">
    <property type="protein sequence ID" value="SFJ10151.1"/>
    <property type="molecule type" value="Genomic_DNA"/>
</dbReference>
<keyword evidence="4" id="KW-0408">Iron</keyword>
<dbReference type="Gene3D" id="3.80.30.20">
    <property type="entry name" value="tm_1862 like domain"/>
    <property type="match status" value="1"/>
</dbReference>
<keyword evidence="9" id="KW-1185">Reference proteome</keyword>
<dbReference type="SFLD" id="SFLDG01082">
    <property type="entry name" value="B12-binding_domain_containing"/>
    <property type="match status" value="1"/>
</dbReference>
<dbReference type="InterPro" id="IPR025288">
    <property type="entry name" value="DUF4080"/>
</dbReference>
<dbReference type="GO" id="GO:0046872">
    <property type="term" value="F:metal ion binding"/>
    <property type="evidence" value="ECO:0007669"/>
    <property type="project" value="UniProtKB-KW"/>
</dbReference>
<dbReference type="AlphaFoldDB" id="A0A1I3NLN1"/>
<reference evidence="9" key="1">
    <citation type="submission" date="2016-10" db="EMBL/GenBank/DDBJ databases">
        <authorList>
            <person name="Varghese N."/>
            <person name="Submissions S."/>
        </authorList>
    </citation>
    <scope>NUCLEOTIDE SEQUENCE [LARGE SCALE GENOMIC DNA]</scope>
    <source>
        <strain evidence="9">DSM 26542</strain>
    </source>
</reference>
<feature type="domain" description="Radical SAM core" evidence="7">
    <location>
        <begin position="168"/>
        <end position="396"/>
    </location>
</feature>
<dbReference type="RefSeq" id="WP_090678214.1">
    <property type="nucleotide sequence ID" value="NZ_FORU01000003.1"/>
</dbReference>
<dbReference type="SFLD" id="SFLDS00029">
    <property type="entry name" value="Radical_SAM"/>
    <property type="match status" value="1"/>
</dbReference>
<comment type="cofactor">
    <cofactor evidence="1">
        <name>[4Fe-4S] cluster</name>
        <dbReference type="ChEBI" id="CHEBI:49883"/>
    </cofactor>
</comment>
<evidence type="ECO:0000256" key="2">
    <source>
        <dbReference type="ARBA" id="ARBA00022691"/>
    </source>
</evidence>
<evidence type="ECO:0000259" key="7">
    <source>
        <dbReference type="PROSITE" id="PS51918"/>
    </source>
</evidence>
<dbReference type="PANTHER" id="PTHR43409:SF16">
    <property type="entry name" value="SLR0320 PROTEIN"/>
    <property type="match status" value="1"/>
</dbReference>
<proteinExistence type="predicted"/>
<dbReference type="Pfam" id="PF02310">
    <property type="entry name" value="B12-binding"/>
    <property type="match status" value="1"/>
</dbReference>
<dbReference type="SMART" id="SM00729">
    <property type="entry name" value="Elp3"/>
    <property type="match status" value="1"/>
</dbReference>
<dbReference type="InterPro" id="IPR006158">
    <property type="entry name" value="Cobalamin-bd"/>
</dbReference>
<dbReference type="SUPFAM" id="SSF52242">
    <property type="entry name" value="Cobalamin (vitamin B12)-binding domain"/>
    <property type="match status" value="1"/>
</dbReference>
<dbReference type="InterPro" id="IPR051198">
    <property type="entry name" value="BchE-like"/>
</dbReference>
<sequence length="554" mass="65650">MPKILLTTLNAKYIHLNLAIRILYDLNKDNADLDWFEFTIKTKPEEIVEHCSAYDIICFSCYIWNITETLTVCKMIKELRPDIKILLGGPEVSYEWEDVIAKPYVDYLLIGEGEIPFEAFVKQYPNLSDVPNLVYKQEDFVQFNKRNVSFDITDLGGRNPYQYDPKEELATKVSYIETSRGCPYKCEFCLASLDNKVRYLPMETIKENLLYLMNHGKTIKFLDRTFNVKKAFTLELFQFILDNHRPGNIFQFEITADIVHPDIIAFVNEKVPPGLFRFEIGIQTVNQESNLEVSRKQNFEKTSRVIRQLEERIEMHLDLIVGLPLEYISDLKYSFEETFKLYPPELQLGFLKFLKGTPVREKYENYGYVFDPEPPYQIIKSDFMSEEDIYKVTLLEKALEIYWNKKRTPNALRYITESYGIFDFLMGLGAYFETRFNFHKHSLNQTYQAIFDYCKETYNDPIISELLATDYYAYSKMKPQDLFEIEVDKQERFEWVNYLKLNHHKYRFAIFPIHFDWNHWQSAKEIVKSDHLLIITYDGKEAPIIEQFAPLCEA</sequence>
<dbReference type="STRING" id="1150112.SAMN04487893_103126"/>
<keyword evidence="3" id="KW-0479">Metal-binding</keyword>
<dbReference type="Gene3D" id="3.40.50.280">
    <property type="entry name" value="Cobalamin-binding domain"/>
    <property type="match status" value="1"/>
</dbReference>
<evidence type="ECO:0000259" key="6">
    <source>
        <dbReference type="PROSITE" id="PS51332"/>
    </source>
</evidence>
<keyword evidence="2" id="KW-0949">S-adenosyl-L-methionine</keyword>
<dbReference type="SUPFAM" id="SSF102114">
    <property type="entry name" value="Radical SAM enzymes"/>
    <property type="match status" value="1"/>
</dbReference>
<gene>
    <name evidence="8" type="ORF">SAMN04487893_103126</name>
</gene>
<evidence type="ECO:0000256" key="1">
    <source>
        <dbReference type="ARBA" id="ARBA00001966"/>
    </source>
</evidence>
<dbReference type="InterPro" id="IPR023404">
    <property type="entry name" value="rSAM_horseshoe"/>
</dbReference>
<dbReference type="InterPro" id="IPR058240">
    <property type="entry name" value="rSAM_sf"/>
</dbReference>
<dbReference type="Pfam" id="PF13311">
    <property type="entry name" value="DUF4080"/>
    <property type="match status" value="1"/>
</dbReference>
<organism evidence="8 9">
    <name type="scientific">Myroides guanonis</name>
    <dbReference type="NCBI Taxonomy" id="1150112"/>
    <lineage>
        <taxon>Bacteria</taxon>
        <taxon>Pseudomonadati</taxon>
        <taxon>Bacteroidota</taxon>
        <taxon>Flavobacteriia</taxon>
        <taxon>Flavobacteriales</taxon>
        <taxon>Flavobacteriaceae</taxon>
        <taxon>Myroides</taxon>
    </lineage>
</organism>
<dbReference type="Pfam" id="PF04055">
    <property type="entry name" value="Radical_SAM"/>
    <property type="match status" value="1"/>
</dbReference>
<feature type="domain" description="B12-binding" evidence="6">
    <location>
        <begin position="2"/>
        <end position="131"/>
    </location>
</feature>
<dbReference type="GO" id="GO:0003824">
    <property type="term" value="F:catalytic activity"/>
    <property type="evidence" value="ECO:0007669"/>
    <property type="project" value="InterPro"/>
</dbReference>
<dbReference type="GO" id="GO:0051536">
    <property type="term" value="F:iron-sulfur cluster binding"/>
    <property type="evidence" value="ECO:0007669"/>
    <property type="project" value="UniProtKB-KW"/>
</dbReference>
<evidence type="ECO:0000256" key="5">
    <source>
        <dbReference type="ARBA" id="ARBA00023014"/>
    </source>
</evidence>
<accession>A0A1I3NLN1</accession>
<keyword evidence="5" id="KW-0411">Iron-sulfur</keyword>
<evidence type="ECO:0000313" key="9">
    <source>
        <dbReference type="Proteomes" id="UP000243887"/>
    </source>
</evidence>
<evidence type="ECO:0000256" key="4">
    <source>
        <dbReference type="ARBA" id="ARBA00023004"/>
    </source>
</evidence>
<dbReference type="GO" id="GO:0005829">
    <property type="term" value="C:cytosol"/>
    <property type="evidence" value="ECO:0007669"/>
    <property type="project" value="TreeGrafter"/>
</dbReference>
<protein>
    <submittedName>
        <fullName evidence="8">Radical SAM superfamily enzyme YgiQ, UPF0313 family</fullName>
    </submittedName>
</protein>
<dbReference type="PANTHER" id="PTHR43409">
    <property type="entry name" value="ANAEROBIC MAGNESIUM-PROTOPORPHYRIN IX MONOMETHYL ESTER CYCLASE-RELATED"/>
    <property type="match status" value="1"/>
</dbReference>